<evidence type="ECO:0000313" key="1">
    <source>
        <dbReference type="EMBL" id="KAK9745086.1"/>
    </source>
</evidence>
<organism evidence="1 2">
    <name type="scientific">Popillia japonica</name>
    <name type="common">Japanese beetle</name>
    <dbReference type="NCBI Taxonomy" id="7064"/>
    <lineage>
        <taxon>Eukaryota</taxon>
        <taxon>Metazoa</taxon>
        <taxon>Ecdysozoa</taxon>
        <taxon>Arthropoda</taxon>
        <taxon>Hexapoda</taxon>
        <taxon>Insecta</taxon>
        <taxon>Pterygota</taxon>
        <taxon>Neoptera</taxon>
        <taxon>Endopterygota</taxon>
        <taxon>Coleoptera</taxon>
        <taxon>Polyphaga</taxon>
        <taxon>Scarabaeiformia</taxon>
        <taxon>Scarabaeidae</taxon>
        <taxon>Rutelinae</taxon>
        <taxon>Popillia</taxon>
    </lineage>
</organism>
<reference evidence="1 2" key="1">
    <citation type="journal article" date="2024" name="BMC Genomics">
        <title>De novo assembly and annotation of Popillia japonica's genome with initial clues to its potential as an invasive pest.</title>
        <authorList>
            <person name="Cucini C."/>
            <person name="Boschi S."/>
            <person name="Funari R."/>
            <person name="Cardaioli E."/>
            <person name="Iannotti N."/>
            <person name="Marturano G."/>
            <person name="Paoli F."/>
            <person name="Bruttini M."/>
            <person name="Carapelli A."/>
            <person name="Frati F."/>
            <person name="Nardi F."/>
        </authorList>
    </citation>
    <scope>NUCLEOTIDE SEQUENCE [LARGE SCALE GENOMIC DNA]</scope>
    <source>
        <strain evidence="1">DMR45628</strain>
    </source>
</reference>
<proteinExistence type="predicted"/>
<sequence length="268" mass="30791">MKSHIAIEDVSVDNFLIIRKQLVTWIIKETRPKIPEEAILKDDNFLIIRKQLVTWIIKETRPKIPEEAILKDIEVEARTTQGLIGQENNPWTPRIHPDVKEKLKKKREYGRKYYDQGTKQFKELEEGNNVRGKHASPRSYIIENEEGNLIRWNRVDSKSCRNLPSIKAGIYSEPSDDSGNESKINYVSSILTTNDNTTNTDQDAGLANIINPDITVSEKTYTHGRKEFGKELANWTRKQVTSTDGGDSCVDLHQMRRDEGNELVIENS</sequence>
<dbReference type="AlphaFoldDB" id="A0AAW1MC51"/>
<gene>
    <name evidence="1" type="ORF">QE152_g7242</name>
</gene>
<dbReference type="Proteomes" id="UP001458880">
    <property type="component" value="Unassembled WGS sequence"/>
</dbReference>
<name>A0AAW1MC51_POPJA</name>
<accession>A0AAW1MC51</accession>
<evidence type="ECO:0000313" key="2">
    <source>
        <dbReference type="Proteomes" id="UP001458880"/>
    </source>
</evidence>
<dbReference type="EMBL" id="JASPKY010000052">
    <property type="protein sequence ID" value="KAK9745086.1"/>
    <property type="molecule type" value="Genomic_DNA"/>
</dbReference>
<comment type="caution">
    <text evidence="1">The sequence shown here is derived from an EMBL/GenBank/DDBJ whole genome shotgun (WGS) entry which is preliminary data.</text>
</comment>
<protein>
    <submittedName>
        <fullName evidence="1">Uncharacterized protein</fullName>
    </submittedName>
</protein>
<keyword evidence="2" id="KW-1185">Reference proteome</keyword>